<dbReference type="EMBL" id="BAABHM010000018">
    <property type="protein sequence ID" value="GAA4714315.1"/>
    <property type="molecule type" value="Genomic_DNA"/>
</dbReference>
<dbReference type="RefSeq" id="WP_253873778.1">
    <property type="nucleotide sequence ID" value="NZ_BAABHM010000018.1"/>
</dbReference>
<dbReference type="Gene3D" id="2.30.320.10">
    <property type="entry name" value="YwqG-like"/>
    <property type="match status" value="1"/>
</dbReference>
<comment type="caution">
    <text evidence="1">The sequence shown here is derived from an EMBL/GenBank/DDBJ whole genome shotgun (WGS) entry which is preliminary data.</text>
</comment>
<gene>
    <name evidence="1" type="ORF">GCM10023198_41880</name>
</gene>
<dbReference type="InterPro" id="IPR035948">
    <property type="entry name" value="YwqG-like_sf"/>
</dbReference>
<evidence type="ECO:0008006" key="3">
    <source>
        <dbReference type="Google" id="ProtNLM"/>
    </source>
</evidence>
<organism evidence="1 2">
    <name type="scientific">Promicromonospora umidemergens</name>
    <dbReference type="NCBI Taxonomy" id="629679"/>
    <lineage>
        <taxon>Bacteria</taxon>
        <taxon>Bacillati</taxon>
        <taxon>Actinomycetota</taxon>
        <taxon>Actinomycetes</taxon>
        <taxon>Micrococcales</taxon>
        <taxon>Promicromonosporaceae</taxon>
        <taxon>Promicromonospora</taxon>
    </lineage>
</organism>
<evidence type="ECO:0000313" key="2">
    <source>
        <dbReference type="Proteomes" id="UP001500843"/>
    </source>
</evidence>
<protein>
    <recommendedName>
        <fullName evidence="3">DUF1963 domain-containing protein</fullName>
    </recommendedName>
</protein>
<sequence>MQQLTSTVAGACDAWLAPRLGMSFRPATEPITTPDAKLGGQPVWLEAPQWPLSRTDGALMMFIGQFPVPQSDGRIAYLFMTAEDPGLRETGDPEAGENAVIIQPGGRVPDVVRTADAATGPTLWTRGTTWDDEVPVELSVDLTSLDPATDGFLDAKAAEGDAERRGLYPDPYEELDDSADTTRSYVGGTPVFWQPHLPSVPPGLSWRFFLQLDGAEGTDDDPYALNFGGGTAYVFLSHDTLEGRITWDCV</sequence>
<keyword evidence="2" id="KW-1185">Reference proteome</keyword>
<dbReference type="SUPFAM" id="SSF103032">
    <property type="entry name" value="Hypothetical protein YwqG"/>
    <property type="match status" value="1"/>
</dbReference>
<evidence type="ECO:0000313" key="1">
    <source>
        <dbReference type="EMBL" id="GAA4714315.1"/>
    </source>
</evidence>
<proteinExistence type="predicted"/>
<reference evidence="2" key="1">
    <citation type="journal article" date="2019" name="Int. J. Syst. Evol. Microbiol.">
        <title>The Global Catalogue of Microorganisms (GCM) 10K type strain sequencing project: providing services to taxonomists for standard genome sequencing and annotation.</title>
        <authorList>
            <consortium name="The Broad Institute Genomics Platform"/>
            <consortium name="The Broad Institute Genome Sequencing Center for Infectious Disease"/>
            <person name="Wu L."/>
            <person name="Ma J."/>
        </authorList>
    </citation>
    <scope>NUCLEOTIDE SEQUENCE [LARGE SCALE GENOMIC DNA]</scope>
    <source>
        <strain evidence="2">JCM 17975</strain>
    </source>
</reference>
<dbReference type="Proteomes" id="UP001500843">
    <property type="component" value="Unassembled WGS sequence"/>
</dbReference>
<accession>A0ABP8XUI3</accession>
<name>A0ABP8XUI3_9MICO</name>